<organism evidence="2 3">
    <name type="scientific">Enterococcus pallens ATCC BAA-351</name>
    <dbReference type="NCBI Taxonomy" id="1158607"/>
    <lineage>
        <taxon>Bacteria</taxon>
        <taxon>Bacillati</taxon>
        <taxon>Bacillota</taxon>
        <taxon>Bacilli</taxon>
        <taxon>Lactobacillales</taxon>
        <taxon>Enterococcaceae</taxon>
        <taxon>Enterococcus</taxon>
    </lineage>
</organism>
<keyword evidence="1" id="KW-0812">Transmembrane</keyword>
<reference evidence="2 3" key="1">
    <citation type="submission" date="2013-02" db="EMBL/GenBank/DDBJ databases">
        <title>The Genome Sequence of Enterococcus pallens BAA-351.</title>
        <authorList>
            <consortium name="The Broad Institute Genome Sequencing Platform"/>
            <consortium name="The Broad Institute Genome Sequencing Center for Infectious Disease"/>
            <person name="Earl A.M."/>
            <person name="Gilmore M.S."/>
            <person name="Lebreton F."/>
            <person name="Walker B."/>
            <person name="Young S.K."/>
            <person name="Zeng Q."/>
            <person name="Gargeya S."/>
            <person name="Fitzgerald M."/>
            <person name="Haas B."/>
            <person name="Abouelleil A."/>
            <person name="Alvarado L."/>
            <person name="Arachchi H.M."/>
            <person name="Berlin A.M."/>
            <person name="Chapman S.B."/>
            <person name="Dewar J."/>
            <person name="Goldberg J."/>
            <person name="Griggs A."/>
            <person name="Gujja S."/>
            <person name="Hansen M."/>
            <person name="Howarth C."/>
            <person name="Imamovic A."/>
            <person name="Larimer J."/>
            <person name="McCowan C."/>
            <person name="Murphy C."/>
            <person name="Neiman D."/>
            <person name="Pearson M."/>
            <person name="Priest M."/>
            <person name="Roberts A."/>
            <person name="Saif S."/>
            <person name="Shea T."/>
            <person name="Sisk P."/>
            <person name="Sykes S."/>
            <person name="Wortman J."/>
            <person name="Nusbaum C."/>
            <person name="Birren B."/>
        </authorList>
    </citation>
    <scope>NUCLEOTIDE SEQUENCE [LARGE SCALE GENOMIC DNA]</scope>
    <source>
        <strain evidence="2 3">ATCC BAA-351</strain>
    </source>
</reference>
<dbReference type="Proteomes" id="UP000013782">
    <property type="component" value="Unassembled WGS sequence"/>
</dbReference>
<gene>
    <name evidence="2" type="ORF">UAU_01524</name>
</gene>
<keyword evidence="1" id="KW-0472">Membrane</keyword>
<dbReference type="eggNOG" id="COG3716">
    <property type="taxonomic scope" value="Bacteria"/>
</dbReference>
<dbReference type="PANTHER" id="PTHR32502:SF23">
    <property type="entry name" value="TRANSPORT PROTEIN, PTS SYSTEM"/>
    <property type="match status" value="1"/>
</dbReference>
<accession>R2QGC6</accession>
<feature type="transmembrane region" description="Helical" evidence="1">
    <location>
        <begin position="239"/>
        <end position="260"/>
    </location>
</feature>
<feature type="transmembrane region" description="Helical" evidence="1">
    <location>
        <begin position="205"/>
        <end position="227"/>
    </location>
</feature>
<evidence type="ECO:0008006" key="4">
    <source>
        <dbReference type="Google" id="ProtNLM"/>
    </source>
</evidence>
<keyword evidence="3" id="KW-1185">Reference proteome</keyword>
<dbReference type="AlphaFoldDB" id="R2QGC6"/>
<dbReference type="PROSITE" id="PS51108">
    <property type="entry name" value="PTS_EIID"/>
    <property type="match status" value="1"/>
</dbReference>
<dbReference type="EMBL" id="AJAQ01000011">
    <property type="protein sequence ID" value="EOH95562.1"/>
    <property type="molecule type" value="Genomic_DNA"/>
</dbReference>
<proteinExistence type="predicted"/>
<dbReference type="GO" id="GO:0005886">
    <property type="term" value="C:plasma membrane"/>
    <property type="evidence" value="ECO:0007669"/>
    <property type="project" value="TreeGrafter"/>
</dbReference>
<comment type="caution">
    <text evidence="2">The sequence shown here is derived from an EMBL/GenBank/DDBJ whole genome shotgun (WGS) entry which is preliminary data.</text>
</comment>
<dbReference type="STRING" id="160454.RV10_GL001296"/>
<sequence length="288" mass="31907">MENANNLANMTSSQEPRKVPKSLLWKCFFKFAFFHHCSQSFDRGYVNSFTNAIAPIFRYLYEGRPDADEQIRAGLMRTRNYYLCEQSFSTIVFAIIIGMEEQKANGAEIDGDLIVATRASMMGPLSGLGDAINGSTLRQIAIAITLPYCLEGSVFGAFMMMAGMSLAPCLIALLGYPRGYRLGNEFVLKLLQNGIMQKVADAAGIMAMFIMGGMSSKFVSITTSLVFQNKYKEINIQEMIDSAIPGILTIGAVFIYYWLLKKKVKISHLTIGTMVLGIILSVFKIMGH</sequence>
<name>R2QGC6_9ENTE</name>
<dbReference type="RefSeq" id="WP_010756549.1">
    <property type="nucleotide sequence ID" value="NZ_ASWD01000002.1"/>
</dbReference>
<dbReference type="InterPro" id="IPR050303">
    <property type="entry name" value="GatZ_KbaZ_carbometab"/>
</dbReference>
<evidence type="ECO:0000313" key="3">
    <source>
        <dbReference type="Proteomes" id="UP000013782"/>
    </source>
</evidence>
<feature type="transmembrane region" description="Helical" evidence="1">
    <location>
        <begin position="154"/>
        <end position="176"/>
    </location>
</feature>
<dbReference type="PATRIC" id="fig|1158607.3.peg.1511"/>
<dbReference type="Pfam" id="PF03613">
    <property type="entry name" value="EIID-AGA"/>
    <property type="match status" value="1"/>
</dbReference>
<evidence type="ECO:0000256" key="1">
    <source>
        <dbReference type="SAM" id="Phobius"/>
    </source>
</evidence>
<dbReference type="InterPro" id="IPR004704">
    <property type="entry name" value="PTS_IID_man"/>
</dbReference>
<feature type="transmembrane region" description="Helical" evidence="1">
    <location>
        <begin position="266"/>
        <end position="286"/>
    </location>
</feature>
<protein>
    <recommendedName>
        <fullName evidence="4">PTS system mannose/fructose/sorbose-specific IID component</fullName>
    </recommendedName>
</protein>
<dbReference type="PANTHER" id="PTHR32502">
    <property type="entry name" value="N-ACETYLGALACTOSAMINE PERMEASE II COMPONENT-RELATED"/>
    <property type="match status" value="1"/>
</dbReference>
<dbReference type="GO" id="GO:0009401">
    <property type="term" value="P:phosphoenolpyruvate-dependent sugar phosphotransferase system"/>
    <property type="evidence" value="ECO:0007669"/>
    <property type="project" value="InterPro"/>
</dbReference>
<dbReference type="HOGENOM" id="CLU_060742_0_0_9"/>
<evidence type="ECO:0000313" key="2">
    <source>
        <dbReference type="EMBL" id="EOH95562.1"/>
    </source>
</evidence>
<keyword evidence="1" id="KW-1133">Transmembrane helix</keyword>
<dbReference type="OrthoDB" id="9795582at2"/>